<dbReference type="InterPro" id="IPR044016">
    <property type="entry name" value="Big_13"/>
</dbReference>
<sequence length="483" mass="52023">MSAAQGIEGVWGYTWPTDMGDGKHTLTVMVTDRAGNTATQTLEFFIDTRLSTPTIALDSTDDTGTPGDDMTNRTRPTFILQNIDSDVINVTVSVTHNGTTTSFTATQGAGGWSFTPPAPWGDGDYTLTVTVEDRAGNTRPSTPLTVTVDTQIAIDRIELVNDSGVPGDNVTKHVRPQFQISVPDDVEKVLLSIDGGTTWVTAIKSSTAGIWDYTWPTDMPEGQHTLTVEVTDGAGNKMTETLNFTIDITLLTPTIELAPDQDTGQIKNDNLTSVTQPLFVLGHIDKDVQHVVLNIEHNGTFKTVVLTESADGWRYRPDAALGDGSYKLTVTVTDVAGNQQTSAPLTVTIDGTLTTPTIELAAGEDSGTVGDGLTNHTRPVFDIRQVDSDVTRVMVKVTYNGKTHEEAAVFTNGQWRFTPSASWADGSYQLAVVVEDLAGNVKESAPFEVRIDTTTTINNIVLLNDTGVQNDQLTNVCQTVIQN</sequence>
<dbReference type="PANTHER" id="PTHR14795">
    <property type="entry name" value="HELICASE RELATED"/>
    <property type="match status" value="1"/>
</dbReference>
<dbReference type="Gene3D" id="2.60.40.10">
    <property type="entry name" value="Immunoglobulins"/>
    <property type="match status" value="5"/>
</dbReference>
<name>A0A447MZU9_SALET</name>
<gene>
    <name evidence="2" type="ORF">NCTC129_02706</name>
</gene>
<evidence type="ECO:0000313" key="3">
    <source>
        <dbReference type="Proteomes" id="UP000282086"/>
    </source>
</evidence>
<dbReference type="AlphaFoldDB" id="A0A447MZU9"/>
<dbReference type="Proteomes" id="UP000282086">
    <property type="component" value="Chromosome"/>
</dbReference>
<evidence type="ECO:0000259" key="1">
    <source>
        <dbReference type="Pfam" id="PF19077"/>
    </source>
</evidence>
<dbReference type="EMBL" id="LR134140">
    <property type="protein sequence ID" value="VDZ96542.1"/>
    <property type="molecule type" value="Genomic_DNA"/>
</dbReference>
<feature type="domain" description="Bacterial Ig-like" evidence="1">
    <location>
        <begin position="3"/>
        <end position="48"/>
    </location>
</feature>
<dbReference type="Pfam" id="PF19077">
    <property type="entry name" value="Big_13"/>
    <property type="match status" value="5"/>
</dbReference>
<feature type="domain" description="Bacterial Ig-like" evidence="1">
    <location>
        <begin position="250"/>
        <end position="350"/>
    </location>
</feature>
<organism evidence="2 3">
    <name type="scientific">Salmonella enterica I</name>
    <dbReference type="NCBI Taxonomy" id="59201"/>
    <lineage>
        <taxon>Bacteria</taxon>
        <taxon>Pseudomonadati</taxon>
        <taxon>Pseudomonadota</taxon>
        <taxon>Gammaproteobacteria</taxon>
        <taxon>Enterobacterales</taxon>
        <taxon>Enterobacteriaceae</taxon>
        <taxon>Salmonella</taxon>
    </lineage>
</organism>
<proteinExistence type="predicted"/>
<dbReference type="InterPro" id="IPR013783">
    <property type="entry name" value="Ig-like_fold"/>
</dbReference>
<dbReference type="SUPFAM" id="SSF81296">
    <property type="entry name" value="E set domains"/>
    <property type="match status" value="1"/>
</dbReference>
<feature type="domain" description="Bacterial Ig-like" evidence="1">
    <location>
        <begin position="50"/>
        <end position="150"/>
    </location>
</feature>
<dbReference type="InterPro" id="IPR014756">
    <property type="entry name" value="Ig_E-set"/>
</dbReference>
<feature type="domain" description="Bacterial Ig-like" evidence="1">
    <location>
        <begin position="352"/>
        <end position="453"/>
    </location>
</feature>
<reference evidence="2 3" key="1">
    <citation type="submission" date="2018-12" db="EMBL/GenBank/DDBJ databases">
        <authorList>
            <consortium name="Pathogen Informatics"/>
        </authorList>
    </citation>
    <scope>NUCLEOTIDE SEQUENCE [LARGE SCALE GENOMIC DNA]</scope>
    <source>
        <strain evidence="2 3">NCTC129</strain>
    </source>
</reference>
<dbReference type="PANTHER" id="PTHR14795:SF0">
    <property type="entry name" value="TRANSMEMBRANE PROTEIN 62"/>
    <property type="match status" value="1"/>
</dbReference>
<feature type="domain" description="Bacterial Ig-like" evidence="1">
    <location>
        <begin position="156"/>
        <end position="247"/>
    </location>
</feature>
<dbReference type="NCBIfam" id="NF033510">
    <property type="entry name" value="Ca_tandemer"/>
    <property type="match status" value="3"/>
</dbReference>
<protein>
    <submittedName>
        <fullName evidence="2">Ig domain-containing protein</fullName>
    </submittedName>
</protein>
<accession>A0A447MZU9</accession>
<evidence type="ECO:0000313" key="2">
    <source>
        <dbReference type="EMBL" id="VDZ96542.1"/>
    </source>
</evidence>